<dbReference type="SUPFAM" id="SSF54001">
    <property type="entry name" value="Cysteine proteinases"/>
    <property type="match status" value="1"/>
</dbReference>
<name>A0A3P8K9S9_TSUPA</name>
<gene>
    <name evidence="1" type="ORF">NCTC10741_04627</name>
</gene>
<dbReference type="PROSITE" id="PS00139">
    <property type="entry name" value="THIOL_PROTEASE_CYS"/>
    <property type="match status" value="1"/>
</dbReference>
<dbReference type="InterPro" id="IPR000169">
    <property type="entry name" value="Pept_cys_AS"/>
</dbReference>
<evidence type="ECO:0000313" key="2">
    <source>
        <dbReference type="Proteomes" id="UP000271626"/>
    </source>
</evidence>
<accession>A0A3P8K9S9</accession>
<evidence type="ECO:0008006" key="3">
    <source>
        <dbReference type="Google" id="ProtNLM"/>
    </source>
</evidence>
<organism evidence="1 2">
    <name type="scientific">Tsukamurella paurometabola</name>
    <name type="common">Corynebacterium paurometabolum</name>
    <dbReference type="NCBI Taxonomy" id="2061"/>
    <lineage>
        <taxon>Bacteria</taxon>
        <taxon>Bacillati</taxon>
        <taxon>Actinomycetota</taxon>
        <taxon>Actinomycetes</taxon>
        <taxon>Mycobacteriales</taxon>
        <taxon>Tsukamurellaceae</taxon>
        <taxon>Tsukamurella</taxon>
    </lineage>
</organism>
<evidence type="ECO:0000313" key="1">
    <source>
        <dbReference type="EMBL" id="VDR41454.1"/>
    </source>
</evidence>
<protein>
    <recommendedName>
        <fullName evidence="3">Calpain catalytic domain-containing protein</fullName>
    </recommendedName>
</protein>
<sequence>MQNQSDQNPPKRIARRLIDCDAAKPDEAVQSGLMNGGIPRIDTAEQGGLGDCWVLASFLGFQASEKGREGLAKMITPSAGGGYDVKFGSNCKPFHVDKVYSEGARVAGNQGAISILESAYSQTGGGAAAYLMCVGGFAFMSQQIITGGESEHHLVASIGNKVRDQVTQDHEKTNALIAEGRSVVLGTMKDMTFTTDVMRNGVLSRDETVKTLGMHQYAVTKATPDGVWVVNPWGPGNPADRGGEIWIPKDQINHSFSDIAISAPISTAFERQC</sequence>
<dbReference type="AlphaFoldDB" id="A0A3P8K9S9"/>
<reference evidence="1 2" key="1">
    <citation type="submission" date="2018-12" db="EMBL/GenBank/DDBJ databases">
        <authorList>
            <consortium name="Pathogen Informatics"/>
        </authorList>
    </citation>
    <scope>NUCLEOTIDE SEQUENCE [LARGE SCALE GENOMIC DNA]</scope>
    <source>
        <strain evidence="1 2">NCTC10741</strain>
    </source>
</reference>
<dbReference type="EMBL" id="LR131273">
    <property type="protein sequence ID" value="VDR41454.1"/>
    <property type="molecule type" value="Genomic_DNA"/>
</dbReference>
<dbReference type="Proteomes" id="UP000271626">
    <property type="component" value="Chromosome"/>
</dbReference>
<dbReference type="InterPro" id="IPR038765">
    <property type="entry name" value="Papain-like_cys_pep_sf"/>
</dbReference>
<proteinExistence type="predicted"/>